<feature type="domain" description="F-BAR" evidence="9">
    <location>
        <begin position="2"/>
        <end position="279"/>
    </location>
</feature>
<reference evidence="10" key="1">
    <citation type="journal article" date="2021" name="Genome Biol. Evol.">
        <title>The assembled and annotated genome of the fairy-ring fungus Marasmius oreades.</title>
        <authorList>
            <person name="Hiltunen M."/>
            <person name="Ament-Velasquez S.L."/>
            <person name="Johannesson H."/>
        </authorList>
    </citation>
    <scope>NUCLEOTIDE SEQUENCE</scope>
    <source>
        <strain evidence="10">03SP1</strain>
    </source>
</reference>
<feature type="region of interest" description="Disordered" evidence="6">
    <location>
        <begin position="461"/>
        <end position="504"/>
    </location>
</feature>
<dbReference type="InterPro" id="IPR002219">
    <property type="entry name" value="PKC_DAG/PE"/>
</dbReference>
<dbReference type="GeneID" id="66081363"/>
<dbReference type="SUPFAM" id="SSF103657">
    <property type="entry name" value="BAR/IMD domain-like"/>
    <property type="match status" value="1"/>
</dbReference>
<feature type="compositionally biased region" description="Polar residues" evidence="6">
    <location>
        <begin position="473"/>
        <end position="483"/>
    </location>
</feature>
<organism evidence="10 11">
    <name type="scientific">Marasmius oreades</name>
    <name type="common">fairy-ring Marasmius</name>
    <dbReference type="NCBI Taxonomy" id="181124"/>
    <lineage>
        <taxon>Eukaryota</taxon>
        <taxon>Fungi</taxon>
        <taxon>Dikarya</taxon>
        <taxon>Basidiomycota</taxon>
        <taxon>Agaricomycotina</taxon>
        <taxon>Agaricomycetes</taxon>
        <taxon>Agaricomycetidae</taxon>
        <taxon>Agaricales</taxon>
        <taxon>Marasmiineae</taxon>
        <taxon>Marasmiaceae</taxon>
        <taxon>Marasmius</taxon>
    </lineage>
</organism>
<dbReference type="EMBL" id="CM032188">
    <property type="protein sequence ID" value="KAG7088274.1"/>
    <property type="molecule type" value="Genomic_DNA"/>
</dbReference>
<dbReference type="Pfam" id="PF00611">
    <property type="entry name" value="FCH"/>
    <property type="match status" value="1"/>
</dbReference>
<gene>
    <name evidence="10" type="ORF">E1B28_012288</name>
</gene>
<dbReference type="PRINTS" id="PR00008">
    <property type="entry name" value="DAGPEDOMAIN"/>
</dbReference>
<evidence type="ECO:0000259" key="9">
    <source>
        <dbReference type="PROSITE" id="PS51741"/>
    </source>
</evidence>
<evidence type="ECO:0000256" key="4">
    <source>
        <dbReference type="PROSITE-ProRule" id="PRU00192"/>
    </source>
</evidence>
<dbReference type="RefSeq" id="XP_043004745.1">
    <property type="nucleotide sequence ID" value="XM_043157378.1"/>
</dbReference>
<evidence type="ECO:0000259" key="8">
    <source>
        <dbReference type="PROSITE" id="PS50081"/>
    </source>
</evidence>
<dbReference type="Gene3D" id="3.30.60.20">
    <property type="match status" value="1"/>
</dbReference>
<keyword evidence="2" id="KW-0479">Metal-binding</keyword>
<dbReference type="PROSITE" id="PS00479">
    <property type="entry name" value="ZF_DAG_PE_1"/>
    <property type="match status" value="1"/>
</dbReference>
<evidence type="ECO:0000256" key="2">
    <source>
        <dbReference type="ARBA" id="ARBA00022723"/>
    </source>
</evidence>
<dbReference type="InterPro" id="IPR035459">
    <property type="entry name" value="Bzz1_SH3_1"/>
</dbReference>
<dbReference type="InterPro" id="IPR027267">
    <property type="entry name" value="AH/BAR_dom_sf"/>
</dbReference>
<evidence type="ECO:0000256" key="1">
    <source>
        <dbReference type="ARBA" id="ARBA00022443"/>
    </source>
</evidence>
<dbReference type="PANTHER" id="PTHR15735">
    <property type="entry name" value="FCH AND DOUBLE SH3 DOMAINS PROTEIN"/>
    <property type="match status" value="1"/>
</dbReference>
<dbReference type="CDD" id="cd00174">
    <property type="entry name" value="SH3"/>
    <property type="match status" value="1"/>
</dbReference>
<dbReference type="PROSITE" id="PS51741">
    <property type="entry name" value="F_BAR"/>
    <property type="match status" value="1"/>
</dbReference>
<evidence type="ECO:0000256" key="5">
    <source>
        <dbReference type="PROSITE-ProRule" id="PRU01077"/>
    </source>
</evidence>
<sequence>MTEVNQTYGQSLPDQVDRIANNFNVHLELVSEIRDIYKERVTIEREYAAKLQTLAKKAVEKRSRLESRLVLGSDPTKTWTEASLKQNMLNVAYKELVDSITNASHDHVNIADALTSQVVEALKAVERRNEEAQKKEMQFFHKLTVDRDNIYADRLKSKQKYDEECLEVDLHRQKQSRAQDDRHADRVSRQAEQQRNEMLNSKNIYIISTAIANTAKSKYFNVDLPDLENRLQVLQARLVERFTQVLIHGQALQMGHLDVLKGRLSGVEASLQRVNPARDQDLFIDFNIRPFSAPSDWAFEPCHNFYDSEDMNVEQIPKVFLQNKLRRSQNKLQELGALLDGKAREQDQLQKLVAAYATDKSLGNIDDITNKYTEASHQLTLYKTSETILTAEVDTIMKALEGDLGAQQPHSFKSASFSIPTTCGYCKTSIWGISKQGKTCKACNLSVHGKCELKVPADCQRGTGDVSRPASKSLASPSQTGRLSSKEVSRLEEPTPSSFVHPSASDKEITYPTAQVIYDFVATSEFELSVTDGIIVRVLEPDDGSGWIKVADGHGGDGLVPASYLEYGTSEAADESPTRENGSGRYVKAIYQYVANGPDELTLEEGEVIELSSGATGGQNYGEGWWEGFDTKGHKGIFPSNYVEAV</sequence>
<dbReference type="Proteomes" id="UP001049176">
    <property type="component" value="Chromosome 8"/>
</dbReference>
<dbReference type="PRINTS" id="PR00452">
    <property type="entry name" value="SH3DOMAIN"/>
</dbReference>
<dbReference type="InterPro" id="IPR031160">
    <property type="entry name" value="F_BAR_dom"/>
</dbReference>
<protein>
    <submittedName>
        <fullName evidence="10">Uncharacterized protein</fullName>
    </submittedName>
</protein>
<dbReference type="SUPFAM" id="SSF50044">
    <property type="entry name" value="SH3-domain"/>
    <property type="match status" value="2"/>
</dbReference>
<keyword evidence="11" id="KW-1185">Reference proteome</keyword>
<name>A0A9P7RR90_9AGAR</name>
<dbReference type="PROSITE" id="PS50081">
    <property type="entry name" value="ZF_DAG_PE_2"/>
    <property type="match status" value="1"/>
</dbReference>
<feature type="region of interest" description="Disordered" evidence="6">
    <location>
        <begin position="172"/>
        <end position="194"/>
    </location>
</feature>
<dbReference type="CDD" id="cd11912">
    <property type="entry name" value="SH3_Bzz1_1"/>
    <property type="match status" value="1"/>
</dbReference>
<dbReference type="KEGG" id="more:E1B28_012288"/>
<dbReference type="InterPro" id="IPR046349">
    <property type="entry name" value="C1-like_sf"/>
</dbReference>
<feature type="domain" description="Phorbol-ester/DAG-type" evidence="8">
    <location>
        <begin position="409"/>
        <end position="459"/>
    </location>
</feature>
<dbReference type="SMART" id="SM00326">
    <property type="entry name" value="SH3"/>
    <property type="match status" value="2"/>
</dbReference>
<dbReference type="PANTHER" id="PTHR15735:SF21">
    <property type="entry name" value="PROTEIN NERVOUS WRECK"/>
    <property type="match status" value="1"/>
</dbReference>
<feature type="domain" description="SH3" evidence="7">
    <location>
        <begin position="582"/>
        <end position="646"/>
    </location>
</feature>
<dbReference type="AlphaFoldDB" id="A0A9P7RR90"/>
<accession>A0A9P7RR90</accession>
<dbReference type="InterPro" id="IPR001452">
    <property type="entry name" value="SH3_domain"/>
</dbReference>
<evidence type="ECO:0000313" key="10">
    <source>
        <dbReference type="EMBL" id="KAG7088274.1"/>
    </source>
</evidence>
<keyword evidence="3" id="KW-0862">Zinc</keyword>
<keyword evidence="5" id="KW-0175">Coiled coil</keyword>
<evidence type="ECO:0000256" key="3">
    <source>
        <dbReference type="ARBA" id="ARBA00022833"/>
    </source>
</evidence>
<evidence type="ECO:0000313" key="11">
    <source>
        <dbReference type="Proteomes" id="UP001049176"/>
    </source>
</evidence>
<dbReference type="GO" id="GO:0030036">
    <property type="term" value="P:actin cytoskeleton organization"/>
    <property type="evidence" value="ECO:0007669"/>
    <property type="project" value="UniProtKB-ARBA"/>
</dbReference>
<comment type="caution">
    <text evidence="10">The sequence shown here is derived from an EMBL/GenBank/DDBJ whole genome shotgun (WGS) entry which is preliminary data.</text>
</comment>
<dbReference type="SMART" id="SM00055">
    <property type="entry name" value="FCH"/>
    <property type="match status" value="1"/>
</dbReference>
<dbReference type="Gene3D" id="2.30.30.40">
    <property type="entry name" value="SH3 Domains"/>
    <property type="match status" value="2"/>
</dbReference>
<dbReference type="Pfam" id="PF14604">
    <property type="entry name" value="SH3_9"/>
    <property type="match status" value="1"/>
</dbReference>
<proteinExistence type="predicted"/>
<dbReference type="GO" id="GO:0030864">
    <property type="term" value="C:cortical actin cytoskeleton"/>
    <property type="evidence" value="ECO:0007669"/>
    <property type="project" value="UniProtKB-ARBA"/>
</dbReference>
<dbReference type="Pfam" id="PF07653">
    <property type="entry name" value="SH3_2"/>
    <property type="match status" value="1"/>
</dbReference>
<evidence type="ECO:0000256" key="6">
    <source>
        <dbReference type="SAM" id="MobiDB-lite"/>
    </source>
</evidence>
<dbReference type="GO" id="GO:0030833">
    <property type="term" value="P:regulation of actin filament polymerization"/>
    <property type="evidence" value="ECO:0007669"/>
    <property type="project" value="TreeGrafter"/>
</dbReference>
<feature type="compositionally biased region" description="Basic and acidic residues" evidence="6">
    <location>
        <begin position="484"/>
        <end position="493"/>
    </location>
</feature>
<dbReference type="SUPFAM" id="SSF57889">
    <property type="entry name" value="Cysteine-rich domain"/>
    <property type="match status" value="1"/>
</dbReference>
<evidence type="ECO:0000259" key="7">
    <source>
        <dbReference type="PROSITE" id="PS50002"/>
    </source>
</evidence>
<dbReference type="CDD" id="cd20824">
    <property type="entry name" value="C1_SpBZZ1-like"/>
    <property type="match status" value="1"/>
</dbReference>
<dbReference type="Pfam" id="PF00130">
    <property type="entry name" value="C1_1"/>
    <property type="match status" value="1"/>
</dbReference>
<dbReference type="PROSITE" id="PS50002">
    <property type="entry name" value="SH3"/>
    <property type="match status" value="2"/>
</dbReference>
<keyword evidence="1 4" id="KW-0728">SH3 domain</keyword>
<dbReference type="Gene3D" id="1.20.1270.60">
    <property type="entry name" value="Arfaptin homology (AH) domain/BAR domain"/>
    <property type="match status" value="1"/>
</dbReference>
<dbReference type="OrthoDB" id="8783038at2759"/>
<dbReference type="InterPro" id="IPR001060">
    <property type="entry name" value="FCH_dom"/>
</dbReference>
<dbReference type="InterPro" id="IPR036028">
    <property type="entry name" value="SH3-like_dom_sf"/>
</dbReference>
<dbReference type="GO" id="GO:0046872">
    <property type="term" value="F:metal ion binding"/>
    <property type="evidence" value="ECO:0007669"/>
    <property type="project" value="UniProtKB-KW"/>
</dbReference>
<feature type="domain" description="SH3" evidence="7">
    <location>
        <begin position="509"/>
        <end position="570"/>
    </location>
</feature>
<dbReference type="InterPro" id="IPR020454">
    <property type="entry name" value="DAG/PE-bd"/>
</dbReference>
<dbReference type="SMART" id="SM00109">
    <property type="entry name" value="C1"/>
    <property type="match status" value="1"/>
</dbReference>